<sequence length="481" mass="54012">MNLILKCILICTILVKIIKAQEKNDDDVTFLIGNGLPARLGQFPYVALIKTHLASCGGTIISNDKVVSAAHCFYYSDRSTIKVQPSTVKIVVGSIRFASEPYTTAKRYAIHPKYKKNRRPFDLAIIIVRKLFVFNEYVQPVNLATQNVKDGDKCLVAGFGVTDEQKKTSQILMYTQLTIDNDKYCTHVLTHKWMPKKDHMICAGSEDKGSVCKGDSGSGLVCNGNLSAVVSFGFHEKCIMAGVPSVFVDIYEFSEWIIDGAAIVFYVKPLTIILLMVLCDISLYHHHTNIIFFSYFKFISDLAAIRKILENETGGSLCPSCQMPFDKGKKRKLIDTCGHERCYSCMFRNEACPICRHTNEGGAITTTAATAKATTTMQDNALTIRQQQNDYDTGIGSTTTLMSPIGSPQPACRSHVKTNGHFTSYMQVRVLSFSYMKEFKQKFMLCFFLIKSNLKEFWDGNKLRKNVTQCDVFCIKKKKIK</sequence>
<feature type="signal peptide" evidence="9">
    <location>
        <begin position="1"/>
        <end position="20"/>
    </location>
</feature>
<evidence type="ECO:0000256" key="8">
    <source>
        <dbReference type="PROSITE-ProRule" id="PRU00175"/>
    </source>
</evidence>
<dbReference type="InterPro" id="IPR018114">
    <property type="entry name" value="TRYPSIN_HIS"/>
</dbReference>
<evidence type="ECO:0000256" key="5">
    <source>
        <dbReference type="ARBA" id="ARBA00022833"/>
    </source>
</evidence>
<evidence type="ECO:0000256" key="6">
    <source>
        <dbReference type="ARBA" id="ARBA00023157"/>
    </source>
</evidence>
<dbReference type="SUPFAM" id="SSF57850">
    <property type="entry name" value="RING/U-box"/>
    <property type="match status" value="1"/>
</dbReference>
<keyword evidence="2 8" id="KW-0479">Metal-binding</keyword>
<dbReference type="GO" id="GO:0006508">
    <property type="term" value="P:proteolysis"/>
    <property type="evidence" value="ECO:0007669"/>
    <property type="project" value="UniProtKB-KW"/>
</dbReference>
<dbReference type="AlphaFoldDB" id="A0A336MWP8"/>
<dbReference type="PROSITE" id="PS50089">
    <property type="entry name" value="ZF_RING_2"/>
    <property type="match status" value="1"/>
</dbReference>
<evidence type="ECO:0000256" key="2">
    <source>
        <dbReference type="ARBA" id="ARBA00022771"/>
    </source>
</evidence>
<dbReference type="PROSITE" id="PS50240">
    <property type="entry name" value="TRYPSIN_DOM"/>
    <property type="match status" value="1"/>
</dbReference>
<reference evidence="12" key="1">
    <citation type="submission" date="2018-07" db="EMBL/GenBank/DDBJ databases">
        <authorList>
            <person name="Quirk P.G."/>
            <person name="Krulwich T.A."/>
        </authorList>
    </citation>
    <scope>NUCLEOTIDE SEQUENCE</scope>
</reference>
<evidence type="ECO:0000256" key="4">
    <source>
        <dbReference type="ARBA" id="ARBA00022825"/>
    </source>
</evidence>
<proteinExistence type="inferred from homology"/>
<keyword evidence="6" id="KW-1015">Disulfide bond</keyword>
<dbReference type="InterPro" id="IPR050430">
    <property type="entry name" value="Peptidase_S1"/>
</dbReference>
<evidence type="ECO:0000259" key="10">
    <source>
        <dbReference type="PROSITE" id="PS50089"/>
    </source>
</evidence>
<dbReference type="InterPro" id="IPR001841">
    <property type="entry name" value="Znf_RING"/>
</dbReference>
<dbReference type="EMBL" id="UFQT01003409">
    <property type="protein sequence ID" value="SSX34974.1"/>
    <property type="molecule type" value="Genomic_DNA"/>
</dbReference>
<feature type="domain" description="Peptidase S1" evidence="11">
    <location>
        <begin position="31"/>
        <end position="262"/>
    </location>
</feature>
<dbReference type="VEuPathDB" id="VectorBase:CSON008868"/>
<keyword evidence="1" id="KW-0645">Protease</keyword>
<evidence type="ECO:0000256" key="1">
    <source>
        <dbReference type="ARBA" id="ARBA00022670"/>
    </source>
</evidence>
<dbReference type="InterPro" id="IPR009003">
    <property type="entry name" value="Peptidase_S1_PA"/>
</dbReference>
<name>A0A336MWP8_CULSO</name>
<keyword evidence="5" id="KW-0862">Zinc</keyword>
<evidence type="ECO:0000313" key="12">
    <source>
        <dbReference type="EMBL" id="SSX34974.1"/>
    </source>
</evidence>
<evidence type="ECO:0000256" key="9">
    <source>
        <dbReference type="SAM" id="SignalP"/>
    </source>
</evidence>
<protein>
    <submittedName>
        <fullName evidence="12">CSON008868 protein</fullName>
    </submittedName>
</protein>
<feature type="domain" description="RING-type" evidence="10">
    <location>
        <begin position="318"/>
        <end position="356"/>
    </location>
</feature>
<dbReference type="PROSITE" id="PS00134">
    <property type="entry name" value="TRYPSIN_HIS"/>
    <property type="match status" value="1"/>
</dbReference>
<dbReference type="CDD" id="cd00190">
    <property type="entry name" value="Tryp_SPc"/>
    <property type="match status" value="1"/>
</dbReference>
<dbReference type="GO" id="GO:0004252">
    <property type="term" value="F:serine-type endopeptidase activity"/>
    <property type="evidence" value="ECO:0007669"/>
    <property type="project" value="InterPro"/>
</dbReference>
<dbReference type="SMART" id="SM00020">
    <property type="entry name" value="Tryp_SPc"/>
    <property type="match status" value="1"/>
</dbReference>
<dbReference type="PANTHER" id="PTHR24276">
    <property type="entry name" value="POLYSERASE-RELATED"/>
    <property type="match status" value="1"/>
</dbReference>
<dbReference type="FunFam" id="2.40.10.10:FF:000068">
    <property type="entry name" value="transmembrane protease serine 2"/>
    <property type="match status" value="1"/>
</dbReference>
<gene>
    <name evidence="12" type="primary">CSON008868</name>
</gene>
<dbReference type="PANTHER" id="PTHR24276:SF96">
    <property type="entry name" value="PEPTIDASE S1 DOMAIN-CONTAINING PROTEIN"/>
    <property type="match status" value="1"/>
</dbReference>
<keyword evidence="3" id="KW-0378">Hydrolase</keyword>
<keyword evidence="2 8" id="KW-0863">Zinc-finger</keyword>
<feature type="chain" id="PRO_5016427507" evidence="9">
    <location>
        <begin position="21"/>
        <end position="481"/>
    </location>
</feature>
<accession>A0A336MWP8</accession>
<dbReference type="InterPro" id="IPR001254">
    <property type="entry name" value="Trypsin_dom"/>
</dbReference>
<keyword evidence="4" id="KW-0720">Serine protease</keyword>
<keyword evidence="9" id="KW-0732">Signal</keyword>
<dbReference type="Pfam" id="PF00089">
    <property type="entry name" value="Trypsin"/>
    <property type="match status" value="1"/>
</dbReference>
<evidence type="ECO:0000256" key="3">
    <source>
        <dbReference type="ARBA" id="ARBA00022801"/>
    </source>
</evidence>
<dbReference type="Gene3D" id="2.40.10.10">
    <property type="entry name" value="Trypsin-like serine proteases"/>
    <property type="match status" value="1"/>
</dbReference>
<dbReference type="InterPro" id="IPR043504">
    <property type="entry name" value="Peptidase_S1_PA_chymotrypsin"/>
</dbReference>
<comment type="similarity">
    <text evidence="7">Belongs to the peptidase S1 family. CLIP subfamily.</text>
</comment>
<organism evidence="12">
    <name type="scientific">Culicoides sonorensis</name>
    <name type="common">Biting midge</name>
    <dbReference type="NCBI Taxonomy" id="179676"/>
    <lineage>
        <taxon>Eukaryota</taxon>
        <taxon>Metazoa</taxon>
        <taxon>Ecdysozoa</taxon>
        <taxon>Arthropoda</taxon>
        <taxon>Hexapoda</taxon>
        <taxon>Insecta</taxon>
        <taxon>Pterygota</taxon>
        <taxon>Neoptera</taxon>
        <taxon>Endopterygota</taxon>
        <taxon>Diptera</taxon>
        <taxon>Nematocera</taxon>
        <taxon>Chironomoidea</taxon>
        <taxon>Ceratopogonidae</taxon>
        <taxon>Ceratopogoninae</taxon>
        <taxon>Culicoides</taxon>
        <taxon>Monoculicoides</taxon>
    </lineage>
</organism>
<evidence type="ECO:0000259" key="11">
    <source>
        <dbReference type="PROSITE" id="PS50240"/>
    </source>
</evidence>
<dbReference type="SUPFAM" id="SSF50494">
    <property type="entry name" value="Trypsin-like serine proteases"/>
    <property type="match status" value="1"/>
</dbReference>
<dbReference type="GO" id="GO:0008270">
    <property type="term" value="F:zinc ion binding"/>
    <property type="evidence" value="ECO:0007669"/>
    <property type="project" value="UniProtKB-KW"/>
</dbReference>
<evidence type="ECO:0000256" key="7">
    <source>
        <dbReference type="ARBA" id="ARBA00024195"/>
    </source>
</evidence>